<gene>
    <name evidence="1" type="ORF">AVEN_74044_1</name>
</gene>
<reference evidence="1 2" key="1">
    <citation type="journal article" date="2019" name="Sci. Rep.">
        <title>Orb-weaving spider Araneus ventricosus genome elucidates the spidroin gene catalogue.</title>
        <authorList>
            <person name="Kono N."/>
            <person name="Nakamura H."/>
            <person name="Ohtoshi R."/>
            <person name="Moran D.A.P."/>
            <person name="Shinohara A."/>
            <person name="Yoshida Y."/>
            <person name="Fujiwara M."/>
            <person name="Mori M."/>
            <person name="Tomita M."/>
            <person name="Arakawa K."/>
        </authorList>
    </citation>
    <scope>NUCLEOTIDE SEQUENCE [LARGE SCALE GENOMIC DNA]</scope>
</reference>
<accession>A0A4Y2J201</accession>
<dbReference type="EMBL" id="BGPR01003121">
    <property type="protein sequence ID" value="GBM83945.1"/>
    <property type="molecule type" value="Genomic_DNA"/>
</dbReference>
<evidence type="ECO:0000313" key="2">
    <source>
        <dbReference type="Proteomes" id="UP000499080"/>
    </source>
</evidence>
<comment type="caution">
    <text evidence="1">The sequence shown here is derived from an EMBL/GenBank/DDBJ whole genome shotgun (WGS) entry which is preliminary data.</text>
</comment>
<keyword evidence="2" id="KW-1185">Reference proteome</keyword>
<dbReference type="AlphaFoldDB" id="A0A4Y2J201"/>
<evidence type="ECO:0000313" key="1">
    <source>
        <dbReference type="EMBL" id="GBM83945.1"/>
    </source>
</evidence>
<dbReference type="PANTHER" id="PTHR47326:SF1">
    <property type="entry name" value="HTH PSQ-TYPE DOMAIN-CONTAINING PROTEIN"/>
    <property type="match status" value="1"/>
</dbReference>
<proteinExistence type="predicted"/>
<sequence length="132" mass="15048">MFSTLHRRLYEKSSFTVQKADSGRSRTTRTVVAEDNISQEVERNPSISTRVISLNAHIPQSTFWRTVHDEGLHPYHVQCVQALEPGDYNKSIEFARQYLQKCAANRNFAARVLFTDEATFSLDVTLSGRLGQ</sequence>
<protein>
    <submittedName>
        <fullName evidence="1">Uncharacterized protein</fullName>
    </submittedName>
</protein>
<name>A0A4Y2J201_ARAVE</name>
<dbReference type="PANTHER" id="PTHR47326">
    <property type="entry name" value="TRANSPOSABLE ELEMENT TC3 TRANSPOSASE-LIKE PROTEIN"/>
    <property type="match status" value="1"/>
</dbReference>
<dbReference type="OrthoDB" id="6437217at2759"/>
<organism evidence="1 2">
    <name type="scientific">Araneus ventricosus</name>
    <name type="common">Orbweaver spider</name>
    <name type="synonym">Epeira ventricosa</name>
    <dbReference type="NCBI Taxonomy" id="182803"/>
    <lineage>
        <taxon>Eukaryota</taxon>
        <taxon>Metazoa</taxon>
        <taxon>Ecdysozoa</taxon>
        <taxon>Arthropoda</taxon>
        <taxon>Chelicerata</taxon>
        <taxon>Arachnida</taxon>
        <taxon>Araneae</taxon>
        <taxon>Araneomorphae</taxon>
        <taxon>Entelegynae</taxon>
        <taxon>Araneoidea</taxon>
        <taxon>Araneidae</taxon>
        <taxon>Araneus</taxon>
    </lineage>
</organism>
<dbReference type="Proteomes" id="UP000499080">
    <property type="component" value="Unassembled WGS sequence"/>
</dbReference>